<evidence type="ECO:0000313" key="2">
    <source>
        <dbReference type="EMBL" id="VDP68123.1"/>
    </source>
</evidence>
<gene>
    <name evidence="2" type="ORF">ECPE_LOCUS2999</name>
</gene>
<dbReference type="Proteomes" id="UP000272942">
    <property type="component" value="Unassembled WGS sequence"/>
</dbReference>
<reference evidence="4" key="1">
    <citation type="submission" date="2016-06" db="UniProtKB">
        <authorList>
            <consortium name="WormBaseParasite"/>
        </authorList>
    </citation>
    <scope>IDENTIFICATION</scope>
</reference>
<feature type="region of interest" description="Disordered" evidence="1">
    <location>
        <begin position="58"/>
        <end position="82"/>
    </location>
</feature>
<evidence type="ECO:0000313" key="4">
    <source>
        <dbReference type="WBParaSite" id="ECPE_0000300201-mRNA-1"/>
    </source>
</evidence>
<feature type="region of interest" description="Disordered" evidence="1">
    <location>
        <begin position="206"/>
        <end position="254"/>
    </location>
</feature>
<sequence>MDVLMKDLSLSASHLSMYTGTMTTSSESEDETHDNHSVAVTSRTLDRRSVVTPNAPKTILVSPASSPNSLSAFRSSQSRGYTSTKGRMHYDKVYHTYSSTRSATPLVGQSYNAASSKSSRLRGKIPSFSSLTGGQTLSTPHVITITGTSSGRNSIGSRRTASNVDSVEDFLHDTQLNKSEYDPCGETQRHSSDAFKVACRRAFTPSLGDRTSESRTSSGRFSPDSAQSLPPAFAAPPRTSDRRRRRQSRMQTRF</sequence>
<evidence type="ECO:0000313" key="3">
    <source>
        <dbReference type="Proteomes" id="UP000272942"/>
    </source>
</evidence>
<dbReference type="EMBL" id="UZAN01040015">
    <property type="protein sequence ID" value="VDP68123.1"/>
    <property type="molecule type" value="Genomic_DNA"/>
</dbReference>
<feature type="compositionally biased region" description="Polar residues" evidence="1">
    <location>
        <begin position="214"/>
        <end position="228"/>
    </location>
</feature>
<accession>A0A183A7R4</accession>
<dbReference type="OrthoDB" id="10504890at2759"/>
<keyword evidence="3" id="KW-1185">Reference proteome</keyword>
<feature type="compositionally biased region" description="Polar residues" evidence="1">
    <location>
        <begin position="63"/>
        <end position="82"/>
    </location>
</feature>
<protein>
    <submittedName>
        <fullName evidence="4">Ubiquitin carboxyl-terminal hydrolase</fullName>
    </submittedName>
</protein>
<proteinExistence type="predicted"/>
<reference evidence="2 3" key="2">
    <citation type="submission" date="2018-11" db="EMBL/GenBank/DDBJ databases">
        <authorList>
            <consortium name="Pathogen Informatics"/>
        </authorList>
    </citation>
    <scope>NUCLEOTIDE SEQUENCE [LARGE SCALE GENOMIC DNA]</scope>
    <source>
        <strain evidence="2 3">Egypt</strain>
    </source>
</reference>
<organism evidence="4">
    <name type="scientific">Echinostoma caproni</name>
    <dbReference type="NCBI Taxonomy" id="27848"/>
    <lineage>
        <taxon>Eukaryota</taxon>
        <taxon>Metazoa</taxon>
        <taxon>Spiralia</taxon>
        <taxon>Lophotrochozoa</taxon>
        <taxon>Platyhelminthes</taxon>
        <taxon>Trematoda</taxon>
        <taxon>Digenea</taxon>
        <taxon>Plagiorchiida</taxon>
        <taxon>Echinostomata</taxon>
        <taxon>Echinostomatoidea</taxon>
        <taxon>Echinostomatidae</taxon>
        <taxon>Echinostoma</taxon>
    </lineage>
</organism>
<evidence type="ECO:0000256" key="1">
    <source>
        <dbReference type="SAM" id="MobiDB-lite"/>
    </source>
</evidence>
<name>A0A183A7R4_9TREM</name>
<dbReference type="AlphaFoldDB" id="A0A183A7R4"/>
<dbReference type="WBParaSite" id="ECPE_0000300201-mRNA-1">
    <property type="protein sequence ID" value="ECPE_0000300201-mRNA-1"/>
    <property type="gene ID" value="ECPE_0000300201"/>
</dbReference>
<feature type="region of interest" description="Disordered" evidence="1">
    <location>
        <begin position="21"/>
        <end position="45"/>
    </location>
</feature>